<feature type="region of interest" description="Disordered" evidence="3">
    <location>
        <begin position="968"/>
        <end position="1040"/>
    </location>
</feature>
<evidence type="ECO:0000256" key="1">
    <source>
        <dbReference type="ARBA" id="ARBA00004123"/>
    </source>
</evidence>
<dbReference type="Proteomes" id="UP000027195">
    <property type="component" value="Unassembled WGS sequence"/>
</dbReference>
<dbReference type="GO" id="GO:0004402">
    <property type="term" value="F:histone acetyltransferase activity"/>
    <property type="evidence" value="ECO:0007669"/>
    <property type="project" value="InterPro"/>
</dbReference>
<dbReference type="GO" id="GO:0017025">
    <property type="term" value="F:TBP-class protein binding"/>
    <property type="evidence" value="ECO:0007669"/>
    <property type="project" value="InterPro"/>
</dbReference>
<dbReference type="PANTHER" id="PTHR13900:SF0">
    <property type="entry name" value="TRANSCRIPTION INITIATION FACTOR TFIID SUBUNIT 1"/>
    <property type="match status" value="1"/>
</dbReference>
<dbReference type="InterPro" id="IPR040240">
    <property type="entry name" value="TAF1"/>
</dbReference>
<dbReference type="Pfam" id="PF12157">
    <property type="entry name" value="DUF3591"/>
    <property type="match status" value="1"/>
</dbReference>
<comment type="subcellular location">
    <subcellularLocation>
        <location evidence="1">Nucleus</location>
    </subcellularLocation>
</comment>
<feature type="region of interest" description="Disordered" evidence="3">
    <location>
        <begin position="98"/>
        <end position="131"/>
    </location>
</feature>
<dbReference type="InParanoid" id="A0A067MPZ3"/>
<keyword evidence="6" id="KW-1185">Reference proteome</keyword>
<feature type="domain" description="Transcription initiation factor TFIID subunit 1 histone acetyltransferase" evidence="4">
    <location>
        <begin position="358"/>
        <end position="820"/>
    </location>
</feature>
<reference evidence="6" key="1">
    <citation type="journal article" date="2014" name="Proc. Natl. Acad. Sci. U.S.A.">
        <title>Extensive sampling of basidiomycete genomes demonstrates inadequacy of the white-rot/brown-rot paradigm for wood decay fungi.</title>
        <authorList>
            <person name="Riley R."/>
            <person name="Salamov A.A."/>
            <person name="Brown D.W."/>
            <person name="Nagy L.G."/>
            <person name="Floudas D."/>
            <person name="Held B.W."/>
            <person name="Levasseur A."/>
            <person name="Lombard V."/>
            <person name="Morin E."/>
            <person name="Otillar R."/>
            <person name="Lindquist E.A."/>
            <person name="Sun H."/>
            <person name="LaButti K.M."/>
            <person name="Schmutz J."/>
            <person name="Jabbour D."/>
            <person name="Luo H."/>
            <person name="Baker S.E."/>
            <person name="Pisabarro A.G."/>
            <person name="Walton J.D."/>
            <person name="Blanchette R.A."/>
            <person name="Henrissat B."/>
            <person name="Martin F."/>
            <person name="Cullen D."/>
            <person name="Hibbett D.S."/>
            <person name="Grigoriev I.V."/>
        </authorList>
    </citation>
    <scope>NUCLEOTIDE SEQUENCE [LARGE SCALE GENOMIC DNA]</scope>
    <source>
        <strain evidence="6">FD-172 SS1</strain>
    </source>
</reference>
<dbReference type="AlphaFoldDB" id="A0A067MPZ3"/>
<organism evidence="5 6">
    <name type="scientific">Botryobasidium botryosum (strain FD-172 SS1)</name>
    <dbReference type="NCBI Taxonomy" id="930990"/>
    <lineage>
        <taxon>Eukaryota</taxon>
        <taxon>Fungi</taxon>
        <taxon>Dikarya</taxon>
        <taxon>Basidiomycota</taxon>
        <taxon>Agaricomycotina</taxon>
        <taxon>Agaricomycetes</taxon>
        <taxon>Cantharellales</taxon>
        <taxon>Botryobasidiaceae</taxon>
        <taxon>Botryobasidium</taxon>
    </lineage>
</organism>
<feature type="region of interest" description="Disordered" evidence="3">
    <location>
        <begin position="333"/>
        <end position="352"/>
    </location>
</feature>
<dbReference type="HOGENOM" id="CLU_000572_0_0_1"/>
<evidence type="ECO:0000313" key="5">
    <source>
        <dbReference type="EMBL" id="KDQ17803.1"/>
    </source>
</evidence>
<dbReference type="OrthoDB" id="5752at2759"/>
<dbReference type="GO" id="GO:0016251">
    <property type="term" value="F:RNA polymerase II general transcription initiation factor activity"/>
    <property type="evidence" value="ECO:0007669"/>
    <property type="project" value="InterPro"/>
</dbReference>
<evidence type="ECO:0000256" key="3">
    <source>
        <dbReference type="SAM" id="MobiDB-lite"/>
    </source>
</evidence>
<feature type="compositionally biased region" description="Low complexity" evidence="3">
    <location>
        <begin position="1009"/>
        <end position="1035"/>
    </location>
</feature>
<accession>A0A067MPZ3</accession>
<gene>
    <name evidence="5" type="ORF">BOTBODRAFT_583511</name>
</gene>
<dbReference type="PANTHER" id="PTHR13900">
    <property type="entry name" value="TRANSCRIPTION INITIATION FACTOR TFIID"/>
    <property type="match status" value="1"/>
</dbReference>
<dbReference type="EMBL" id="KL198023">
    <property type="protein sequence ID" value="KDQ17803.1"/>
    <property type="molecule type" value="Genomic_DNA"/>
</dbReference>
<evidence type="ECO:0000313" key="6">
    <source>
        <dbReference type="Proteomes" id="UP000027195"/>
    </source>
</evidence>
<keyword evidence="2" id="KW-0539">Nucleus</keyword>
<protein>
    <recommendedName>
        <fullName evidence="4">Transcription initiation factor TFIID subunit 1 histone acetyltransferase domain-containing protein</fullName>
    </recommendedName>
</protein>
<feature type="compositionally biased region" description="Basic residues" evidence="3">
    <location>
        <begin position="120"/>
        <end position="129"/>
    </location>
</feature>
<proteinExistence type="predicted"/>
<dbReference type="GO" id="GO:0005669">
    <property type="term" value="C:transcription factor TFIID complex"/>
    <property type="evidence" value="ECO:0007669"/>
    <property type="project" value="InterPro"/>
</dbReference>
<dbReference type="GO" id="GO:0051123">
    <property type="term" value="P:RNA polymerase II preinitiation complex assembly"/>
    <property type="evidence" value="ECO:0007669"/>
    <property type="project" value="TreeGrafter"/>
</dbReference>
<dbReference type="STRING" id="930990.A0A067MPZ3"/>
<dbReference type="InterPro" id="IPR022591">
    <property type="entry name" value="TAF1_HAT_dom"/>
</dbReference>
<evidence type="ECO:0000256" key="2">
    <source>
        <dbReference type="ARBA" id="ARBA00023242"/>
    </source>
</evidence>
<feature type="compositionally biased region" description="Gly residues" evidence="3">
    <location>
        <begin position="1103"/>
        <end position="1127"/>
    </location>
</feature>
<dbReference type="FunCoup" id="A0A067MPZ3">
    <property type="interactions" value="42"/>
</dbReference>
<feature type="region of interest" description="Disordered" evidence="3">
    <location>
        <begin position="1103"/>
        <end position="1155"/>
    </location>
</feature>
<feature type="region of interest" description="Disordered" evidence="3">
    <location>
        <begin position="832"/>
        <end position="877"/>
    </location>
</feature>
<name>A0A067MPZ3_BOTB1</name>
<sequence length="1155" mass="127799">MASNQEDLAISSLTSFSLDHILSGLDLPTEGLSNQLGLSGISGFSSSQIYNNKWDDDEGYVGRDQGDDYEDEVDLELQDEPDDEALGVKVEDVSPEIENGMLFGEEPPVKQKKSGNEEKRKKKKPKKRVATPVVEKPKDVHELFPSFRKDRVLDFSDLFKGRVVKKQRVKYKPVQVEVVSPKRVDWAPLRLDALADDAEHEIRQRAIPTQIDPYDSDEDLRRALSARKQVSPASAYTLPLDERSYDLVVLSDWENQIIYSPHMIPDSAPLPNFQHAPNVALDSGVWTQSIIWDARTPFRDFTQLETNVPDEYGAVDGAASASVTKTGDAARSRKRRLEHGQSQNAHALRDKERYRDKFNISNDHAYEVSKDGSRHRVRQTFGQLVVQHAYPAQKLQLPFYKTRLTKSEARAFHRPALQFPTNVELSFSKVRSAKKKKDKANRKALGGGGADPSEVLKKTSDLSLKETGGFVLWEFSEEHPPIMSNIGMGSVLVNYYRKKDEKDEYVPKLDLGEPFLLEPGDESPFMKFGSVQPGQTISALYNNLIRAPVFRQKTYPTDFLVIKHTTRGESRYFIREVKNIFVVGQTYPVTEVPGPHSRKITNTIKNRLQTIAFKLLRKSKGERLKISRLMKYFPDQNELQMRQRLKTVFQEFMEYHRRGPHQGFWRLKPSWTIPSDAEMLKMVIPEHVVLSECMQVGQRHLHDAGYGKSAEAEEGGDESKLSIEQQLAPWITTKNFIHATQAKAMLKLHGEGDPSGRGEAFSFIRVSMKEIFVRAGEDLDEKMAEADSRPKNAHRYNVAQQQQIYRSEIERIWKAQLNSLSSKVEPVLTADEAADRGKTGPSEPIPAKFEGQNARALPRSPPKDGGYSRASTVERGGEPQANKVLKIRRFVDGEWRTEIIRDIGVINAYVSRKLALEAEMTAAESIAPTGDAETDARNKKRLAEEIARMKKNQERRLHRKNAILVKTGGTPLTLGRPVKPDTTRRCGHCGQTGHMKTNRKCPRWAEFNGPGATAASPTGATSPPASATSPPSTSTVSPLAAVGGAPLLTNESLFLTGGPGPSSSSSVPAYRHPSAYGYPVAVPSPLATSPPLSAYDSGFGMNGGVGSSSIGGGGASGSGGHAFGGGARSQSGTPGPAGSGTNTPKLKFTLGGRRD</sequence>
<evidence type="ECO:0000259" key="4">
    <source>
        <dbReference type="Pfam" id="PF12157"/>
    </source>
</evidence>